<dbReference type="InterPro" id="IPR011551">
    <property type="entry name" value="NTP_PyrPHydrolase_MazG"/>
</dbReference>
<evidence type="ECO:0000259" key="2">
    <source>
        <dbReference type="Pfam" id="PF03819"/>
    </source>
</evidence>
<dbReference type="EC" id="3.6.1.9" evidence="3"/>
<dbReference type="GO" id="GO:0006950">
    <property type="term" value="P:response to stress"/>
    <property type="evidence" value="ECO:0007669"/>
    <property type="project" value="UniProtKB-ARBA"/>
</dbReference>
<dbReference type="InterPro" id="IPR048011">
    <property type="entry name" value="NTP-PPase_MazG-like_C"/>
</dbReference>
<feature type="region of interest" description="Disordered" evidence="1">
    <location>
        <begin position="358"/>
        <end position="389"/>
    </location>
</feature>
<dbReference type="GO" id="GO:0006203">
    <property type="term" value="P:dGTP catabolic process"/>
    <property type="evidence" value="ECO:0007669"/>
    <property type="project" value="TreeGrafter"/>
</dbReference>
<dbReference type="GO" id="GO:0046061">
    <property type="term" value="P:dATP catabolic process"/>
    <property type="evidence" value="ECO:0007669"/>
    <property type="project" value="TreeGrafter"/>
</dbReference>
<dbReference type="AlphaFoldDB" id="A0A8K1ZW57"/>
<dbReference type="NCBIfam" id="TIGR00444">
    <property type="entry name" value="mazG"/>
    <property type="match status" value="1"/>
</dbReference>
<dbReference type="FunFam" id="1.10.287.1080:FF:000001">
    <property type="entry name" value="Nucleoside triphosphate pyrophosphohydrolase"/>
    <property type="match status" value="1"/>
</dbReference>
<comment type="caution">
    <text evidence="3">The sequence shown here is derived from an EMBL/GenBank/DDBJ whole genome shotgun (WGS) entry which is preliminary data.</text>
</comment>
<dbReference type="InterPro" id="IPR048015">
    <property type="entry name" value="NTP-PPase_MazG-like_N"/>
</dbReference>
<dbReference type="GO" id="GO:0046081">
    <property type="term" value="P:dUTP catabolic process"/>
    <property type="evidence" value="ECO:0007669"/>
    <property type="project" value="TreeGrafter"/>
</dbReference>
<feature type="domain" description="NTP pyrophosphohydrolase MazG-like" evidence="2">
    <location>
        <begin position="129"/>
        <end position="202"/>
    </location>
</feature>
<dbReference type="PANTHER" id="PTHR30522:SF0">
    <property type="entry name" value="NUCLEOSIDE TRIPHOSPHATE PYROPHOSPHOHYDROLASE"/>
    <property type="match status" value="1"/>
</dbReference>
<dbReference type="Proteomes" id="UP000607397">
    <property type="component" value="Unassembled WGS sequence"/>
</dbReference>
<evidence type="ECO:0000256" key="1">
    <source>
        <dbReference type="SAM" id="MobiDB-lite"/>
    </source>
</evidence>
<organism evidence="3 4">
    <name type="scientific">Petrachloros mirabilis ULC683</name>
    <dbReference type="NCBI Taxonomy" id="2781853"/>
    <lineage>
        <taxon>Bacteria</taxon>
        <taxon>Bacillati</taxon>
        <taxon>Cyanobacteriota</taxon>
        <taxon>Cyanophyceae</taxon>
        <taxon>Synechococcales</taxon>
        <taxon>Petrachlorosaceae</taxon>
        <taxon>Petrachloros</taxon>
        <taxon>Petrachloros mirabilis</taxon>
    </lineage>
</organism>
<dbReference type="PANTHER" id="PTHR30522">
    <property type="entry name" value="NUCLEOSIDE TRIPHOSPHATE PYROPHOSPHOHYDROLASE"/>
    <property type="match status" value="1"/>
</dbReference>
<name>A0A8K1ZW57_9CYAN</name>
<reference evidence="3" key="1">
    <citation type="submission" date="2019-12" db="EMBL/GenBank/DDBJ databases">
        <title>High-Quality draft genome sequences of three cyanobacteria isolated from the limestone walls of the Old Cathedral of Coimbra.</title>
        <authorList>
            <person name="Tiago I."/>
            <person name="Soares F."/>
            <person name="Portugal A."/>
        </authorList>
    </citation>
    <scope>NUCLEOTIDE SEQUENCE [LARGE SCALE GENOMIC DNA]</scope>
    <source>
        <strain evidence="3">C</strain>
    </source>
</reference>
<protein>
    <submittedName>
        <fullName evidence="3">Nucleoside triphosphate pyrophosphohydrolase</fullName>
        <ecNumber evidence="3">3.6.1.9</ecNumber>
    </submittedName>
</protein>
<dbReference type="Gene3D" id="1.10.287.1080">
    <property type="entry name" value="MazG-like"/>
    <property type="match status" value="2"/>
</dbReference>
<dbReference type="SUPFAM" id="SSF101386">
    <property type="entry name" value="all-alpha NTP pyrophosphatases"/>
    <property type="match status" value="2"/>
</dbReference>
<evidence type="ECO:0000313" key="4">
    <source>
        <dbReference type="Proteomes" id="UP000607397"/>
    </source>
</evidence>
<accession>A0A8K1ZW57</accession>
<dbReference type="InterPro" id="IPR004518">
    <property type="entry name" value="MazG-like_dom"/>
</dbReference>
<dbReference type="Pfam" id="PF03819">
    <property type="entry name" value="MazG"/>
    <property type="match status" value="2"/>
</dbReference>
<feature type="domain" description="NTP pyrophosphohydrolase MazG-like" evidence="2">
    <location>
        <begin position="276"/>
        <end position="334"/>
    </location>
</feature>
<dbReference type="GO" id="GO:0046052">
    <property type="term" value="P:UTP catabolic process"/>
    <property type="evidence" value="ECO:0007669"/>
    <property type="project" value="TreeGrafter"/>
</dbReference>
<evidence type="ECO:0000313" key="3">
    <source>
        <dbReference type="EMBL" id="NCJ05217.1"/>
    </source>
</evidence>
<keyword evidence="4" id="KW-1185">Reference proteome</keyword>
<sequence>METMANSSVDAKLQVMPVSDLLSQPLSVQAPALITQIGSEATLHTLKAALQAQLSLQQSVTLLDDLNTPSPQVYHSTLEQVTQHQGLAFPVSLYISAQVSASAIAVQQLANVVSHLREPDGGCPWDLAQTPQSLTPYILEEAYETVDAIEQGDTDHIADELGDLLLQIVLQAQIASEQQNFTLQTIAEAITAKLIRRHPHVFGDLKVDSIDQVHANWEQIKADEEQSHPDQPTYLSHKLQRYARSLPPLMAGLKLSEKTAASGLEWETIDGVWAKFYEELAEFQEALLQDDIAHQQDELGDLIFTLVNIARWCQLDPSKALRSTNTKLIERVSHIEANTSKPLTEHTLQELDALWQQAKRQSAPAITPATPADPSPGLDANHTNDKGAP</sequence>
<gene>
    <name evidence="3" type="primary">mazG</name>
    <name evidence="3" type="ORF">GS597_01515</name>
</gene>
<dbReference type="GO" id="GO:0046076">
    <property type="term" value="P:dTTP catabolic process"/>
    <property type="evidence" value="ECO:0007669"/>
    <property type="project" value="TreeGrafter"/>
</dbReference>
<feature type="compositionally biased region" description="Low complexity" evidence="1">
    <location>
        <begin position="362"/>
        <end position="376"/>
    </location>
</feature>
<dbReference type="CDD" id="cd11528">
    <property type="entry name" value="NTP-PPase_MazG_Nterm"/>
    <property type="match status" value="1"/>
</dbReference>
<keyword evidence="3" id="KW-0378">Hydrolase</keyword>
<dbReference type="EMBL" id="WVIC01000002">
    <property type="protein sequence ID" value="NCJ05217.1"/>
    <property type="molecule type" value="Genomic_DNA"/>
</dbReference>
<dbReference type="CDD" id="cd11529">
    <property type="entry name" value="NTP-PPase_MazG_Cterm"/>
    <property type="match status" value="1"/>
</dbReference>
<dbReference type="NCBIfam" id="NF007113">
    <property type="entry name" value="PRK09562.1"/>
    <property type="match status" value="1"/>
</dbReference>
<dbReference type="GO" id="GO:0047429">
    <property type="term" value="F:nucleoside triphosphate diphosphatase activity"/>
    <property type="evidence" value="ECO:0007669"/>
    <property type="project" value="UniProtKB-EC"/>
</dbReference>
<dbReference type="GO" id="GO:0046047">
    <property type="term" value="P:TTP catabolic process"/>
    <property type="evidence" value="ECO:0007669"/>
    <property type="project" value="TreeGrafter"/>
</dbReference>
<proteinExistence type="predicted"/>